<evidence type="ECO:0000259" key="17">
    <source>
        <dbReference type="Pfam" id="PF02931"/>
    </source>
</evidence>
<dbReference type="InterPro" id="IPR018000">
    <property type="entry name" value="Neurotransmitter_ion_chnl_CS"/>
</dbReference>
<evidence type="ECO:0000313" key="20">
    <source>
        <dbReference type="Proteomes" id="UP001208570"/>
    </source>
</evidence>
<evidence type="ECO:0000256" key="15">
    <source>
        <dbReference type="RuleBase" id="RU000687"/>
    </source>
</evidence>
<evidence type="ECO:0000256" key="4">
    <source>
        <dbReference type="ARBA" id="ARBA00022692"/>
    </source>
</evidence>
<evidence type="ECO:0000313" key="19">
    <source>
        <dbReference type="EMBL" id="KAK2151287.1"/>
    </source>
</evidence>
<dbReference type="InterPro" id="IPR036719">
    <property type="entry name" value="Neuro-gated_channel_TM_sf"/>
</dbReference>
<feature type="domain" description="Neurotransmitter-gated ion-channel ligand-binding" evidence="17">
    <location>
        <begin position="73"/>
        <end position="264"/>
    </location>
</feature>
<evidence type="ECO:0000256" key="10">
    <source>
        <dbReference type="ARBA" id="ARBA00023170"/>
    </source>
</evidence>
<evidence type="ECO:0000256" key="14">
    <source>
        <dbReference type="ARBA" id="ARBA00034099"/>
    </source>
</evidence>
<keyword evidence="8 15" id="KW-0472">Membrane</keyword>
<organism evidence="19 20">
    <name type="scientific">Paralvinella palmiformis</name>
    <dbReference type="NCBI Taxonomy" id="53620"/>
    <lineage>
        <taxon>Eukaryota</taxon>
        <taxon>Metazoa</taxon>
        <taxon>Spiralia</taxon>
        <taxon>Lophotrochozoa</taxon>
        <taxon>Annelida</taxon>
        <taxon>Polychaeta</taxon>
        <taxon>Sedentaria</taxon>
        <taxon>Canalipalpata</taxon>
        <taxon>Terebellida</taxon>
        <taxon>Terebelliformia</taxon>
        <taxon>Alvinellidae</taxon>
        <taxon>Paralvinella</taxon>
    </lineage>
</organism>
<keyword evidence="6" id="KW-0770">Synapse</keyword>
<gene>
    <name evidence="19" type="ORF">LSH36_368g02018</name>
</gene>
<feature type="transmembrane region" description="Helical" evidence="15">
    <location>
        <begin position="563"/>
        <end position="582"/>
    </location>
</feature>
<dbReference type="SUPFAM" id="SSF63712">
    <property type="entry name" value="Nicotinic receptor ligand binding domain-like"/>
    <property type="match status" value="1"/>
</dbReference>
<evidence type="ECO:0000256" key="2">
    <source>
        <dbReference type="ARBA" id="ARBA00022448"/>
    </source>
</evidence>
<dbReference type="InterPro" id="IPR002394">
    <property type="entry name" value="Nicotinic_acetylcholine_rcpt"/>
</dbReference>
<dbReference type="Pfam" id="PF02932">
    <property type="entry name" value="Neur_chan_memb"/>
    <property type="match status" value="2"/>
</dbReference>
<comment type="subcellular location">
    <subcellularLocation>
        <location evidence="14">Synaptic cell membrane</location>
        <topology evidence="14">Multi-pass membrane protein</topology>
    </subcellularLocation>
</comment>
<reference evidence="19" key="1">
    <citation type="journal article" date="2023" name="Mol. Biol. Evol.">
        <title>Third-Generation Sequencing Reveals the Adaptive Role of the Epigenome in Three Deep-Sea Polychaetes.</title>
        <authorList>
            <person name="Perez M."/>
            <person name="Aroh O."/>
            <person name="Sun Y."/>
            <person name="Lan Y."/>
            <person name="Juniper S.K."/>
            <person name="Young C.R."/>
            <person name="Angers B."/>
            <person name="Qian P.Y."/>
        </authorList>
    </citation>
    <scope>NUCLEOTIDE SEQUENCE</scope>
    <source>
        <strain evidence="19">P08H-3</strain>
    </source>
</reference>
<accession>A0AAD9JDR2</accession>
<feature type="transmembrane region" description="Helical" evidence="15">
    <location>
        <begin position="379"/>
        <end position="399"/>
    </location>
</feature>
<keyword evidence="5 15" id="KW-1133">Transmembrane helix</keyword>
<keyword evidence="7 15" id="KW-0406">Ion transport</keyword>
<dbReference type="GO" id="GO:0004888">
    <property type="term" value="F:transmembrane signaling receptor activity"/>
    <property type="evidence" value="ECO:0007669"/>
    <property type="project" value="InterPro"/>
</dbReference>
<keyword evidence="10" id="KW-0675">Receptor</keyword>
<evidence type="ECO:0000256" key="8">
    <source>
        <dbReference type="ARBA" id="ARBA00023136"/>
    </source>
</evidence>
<dbReference type="InterPro" id="IPR006029">
    <property type="entry name" value="Neurotrans-gated_channel_TM"/>
</dbReference>
<keyword evidence="12" id="KW-1071">Ligand-gated ion channel</keyword>
<feature type="domain" description="Neurotransmitter-gated ion-channel transmembrane" evidence="18">
    <location>
        <begin position="378"/>
        <end position="579"/>
    </location>
</feature>
<dbReference type="Gene3D" id="2.70.170.10">
    <property type="entry name" value="Neurotransmitter-gated ion-channel ligand-binding domain"/>
    <property type="match status" value="1"/>
</dbReference>
<dbReference type="InterPro" id="IPR006202">
    <property type="entry name" value="Neur_chan_lig-bd"/>
</dbReference>
<dbReference type="CDD" id="cd18997">
    <property type="entry name" value="LGIC_ECD_nAChR"/>
    <property type="match status" value="1"/>
</dbReference>
<evidence type="ECO:0000256" key="9">
    <source>
        <dbReference type="ARBA" id="ARBA00023157"/>
    </source>
</evidence>
<keyword evidence="13 15" id="KW-0407">Ion channel</keyword>
<feature type="region of interest" description="Disordered" evidence="16">
    <location>
        <begin position="466"/>
        <end position="523"/>
    </location>
</feature>
<dbReference type="PROSITE" id="PS00236">
    <property type="entry name" value="NEUROTR_ION_CHANNEL"/>
    <property type="match status" value="1"/>
</dbReference>
<comment type="similarity">
    <text evidence="1">Belongs to the ligand-gated ion channel (TC 1.A.9) family. Acetylcholine receptor (TC 1.A.9.1) subfamily.</text>
</comment>
<proteinExistence type="inferred from homology"/>
<keyword evidence="20" id="KW-1185">Reference proteome</keyword>
<dbReference type="CDD" id="cd19051">
    <property type="entry name" value="LGIC_TM_cation"/>
    <property type="match status" value="1"/>
</dbReference>
<keyword evidence="2 15" id="KW-0813">Transport</keyword>
<dbReference type="SUPFAM" id="SSF90112">
    <property type="entry name" value="Neurotransmitter-gated ion-channel transmembrane pore"/>
    <property type="match status" value="1"/>
</dbReference>
<feature type="transmembrane region" description="Helical" evidence="15">
    <location>
        <begin position="296"/>
        <end position="314"/>
    </location>
</feature>
<evidence type="ECO:0000256" key="11">
    <source>
        <dbReference type="ARBA" id="ARBA00023180"/>
    </source>
</evidence>
<dbReference type="AlphaFoldDB" id="A0AAD9JDR2"/>
<dbReference type="Gene3D" id="1.20.58.390">
    <property type="entry name" value="Neurotransmitter-gated ion-channel transmembrane domain"/>
    <property type="match status" value="3"/>
</dbReference>
<dbReference type="Proteomes" id="UP001208570">
    <property type="component" value="Unassembled WGS sequence"/>
</dbReference>
<dbReference type="PANTHER" id="PTHR18945">
    <property type="entry name" value="NEUROTRANSMITTER GATED ION CHANNEL"/>
    <property type="match status" value="1"/>
</dbReference>
<dbReference type="EMBL" id="JAODUP010000368">
    <property type="protein sequence ID" value="KAK2151287.1"/>
    <property type="molecule type" value="Genomic_DNA"/>
</dbReference>
<evidence type="ECO:0000256" key="13">
    <source>
        <dbReference type="ARBA" id="ARBA00023303"/>
    </source>
</evidence>
<keyword evidence="4 15" id="KW-0812">Transmembrane</keyword>
<evidence type="ECO:0000256" key="16">
    <source>
        <dbReference type="SAM" id="MobiDB-lite"/>
    </source>
</evidence>
<comment type="caution">
    <text evidence="19">The sequence shown here is derived from an EMBL/GenBank/DDBJ whole genome shotgun (WGS) entry which is preliminary data.</text>
</comment>
<dbReference type="InterPro" id="IPR006201">
    <property type="entry name" value="Neur_channel"/>
</dbReference>
<evidence type="ECO:0000256" key="5">
    <source>
        <dbReference type="ARBA" id="ARBA00022989"/>
    </source>
</evidence>
<feature type="transmembrane region" description="Helical" evidence="15">
    <location>
        <begin position="265"/>
        <end position="289"/>
    </location>
</feature>
<dbReference type="GO" id="GO:0022848">
    <property type="term" value="F:acetylcholine-gated monoatomic cation-selective channel activity"/>
    <property type="evidence" value="ECO:0007669"/>
    <property type="project" value="InterPro"/>
</dbReference>
<evidence type="ECO:0000256" key="3">
    <source>
        <dbReference type="ARBA" id="ARBA00022475"/>
    </source>
</evidence>
<evidence type="ECO:0000256" key="6">
    <source>
        <dbReference type="ARBA" id="ARBA00023018"/>
    </source>
</evidence>
<protein>
    <submittedName>
        <fullName evidence="19">Uncharacterized protein</fullName>
    </submittedName>
</protein>
<keyword evidence="3" id="KW-1003">Cell membrane</keyword>
<dbReference type="Pfam" id="PF02931">
    <property type="entry name" value="Neur_chan_LBD"/>
    <property type="match status" value="1"/>
</dbReference>
<dbReference type="InterPro" id="IPR036734">
    <property type="entry name" value="Neur_chan_lig-bd_sf"/>
</dbReference>
<sequence>MIFCTTTTTTRADINLVTIVRSRMSSASWGIFCPDMRQPPDQCTTPLIPSPSSLASRSYKYRTCRRGRAVPDEQRLLQTILNDYDTASRPVFNASHTVTVKFGLTLTQIADMEWHDERLKWDPKDYNNLTILRIPCQRIWLPDIVLYNSADDFTQGFMQSKAMVSSDGSVFWPPPAKLRSSCKIDITYFPFDDQRCKMKFGSWTYDGFQVDVTNRSDRVDLANYVFSGEWDLIEVRIVRHEVYYACCVEPYPDVTFWIVMRRRTLYYLFNIIFPCLWLTVLSLLGFWLPPDSGEKITLGITVLLAFSVFMLLIAESMPATSEFVPLIAWLKLTNNNNDKGQVFKAAIRDLDYDEPIEPRTPPIIVFTDSPPSVLTIPGIYLTVTMAMTSLSIVLTVFVLQLHHVGPHQKPVPNWIKKLVIHYIARIVCMRSHIYSYYGCSLEEAEARQDDICLTSLMDNVEHKESNNCNGKLGHQNPLHPGSSSSGSDRGGHAPLRRQFSTGFGRSGSGRLAGSGAQPAHTRSVSYDRISSHLRILVSRHDDEDVYQDIVNEWRLVAHIMDRFLFWLFLFGSVVSSLCILVFKPMTKPPL</sequence>
<dbReference type="InterPro" id="IPR038050">
    <property type="entry name" value="Neuro_actylchol_rec"/>
</dbReference>
<evidence type="ECO:0000256" key="1">
    <source>
        <dbReference type="ARBA" id="ARBA00009237"/>
    </source>
</evidence>
<keyword evidence="11" id="KW-0325">Glycoprotein</keyword>
<feature type="domain" description="Neurotransmitter-gated ion-channel transmembrane" evidence="18">
    <location>
        <begin position="271"/>
        <end position="330"/>
    </location>
</feature>
<dbReference type="FunFam" id="2.70.170.10:FF:000016">
    <property type="entry name" value="Nicotinic acetylcholine receptor subunit"/>
    <property type="match status" value="1"/>
</dbReference>
<evidence type="ECO:0000256" key="12">
    <source>
        <dbReference type="ARBA" id="ARBA00023286"/>
    </source>
</evidence>
<name>A0AAD9JDR2_9ANNE</name>
<keyword evidence="9" id="KW-1015">Disulfide bond</keyword>
<evidence type="ECO:0000256" key="7">
    <source>
        <dbReference type="ARBA" id="ARBA00023065"/>
    </source>
</evidence>
<dbReference type="PRINTS" id="PR00252">
    <property type="entry name" value="NRIONCHANNEL"/>
</dbReference>
<dbReference type="GO" id="GO:0045211">
    <property type="term" value="C:postsynaptic membrane"/>
    <property type="evidence" value="ECO:0007669"/>
    <property type="project" value="InterPro"/>
</dbReference>
<dbReference type="PRINTS" id="PR00254">
    <property type="entry name" value="NICOTINICR"/>
</dbReference>
<evidence type="ECO:0000259" key="18">
    <source>
        <dbReference type="Pfam" id="PF02932"/>
    </source>
</evidence>